<feature type="transmembrane region" description="Helical" evidence="2">
    <location>
        <begin position="166"/>
        <end position="184"/>
    </location>
</feature>
<dbReference type="AlphaFoldDB" id="A0A9D5UF78"/>
<dbReference type="InterPro" id="IPR052712">
    <property type="entry name" value="Acid_resist_chaperone_HdeD"/>
</dbReference>
<dbReference type="EMBL" id="JACSPN010000005">
    <property type="protein sequence ID" value="MBE7699812.1"/>
    <property type="molecule type" value="Genomic_DNA"/>
</dbReference>
<feature type="transmembrane region" description="Helical" evidence="2">
    <location>
        <begin position="108"/>
        <end position="129"/>
    </location>
</feature>
<name>A0A9D5UF78_9CELL</name>
<dbReference type="GO" id="GO:0005886">
    <property type="term" value="C:plasma membrane"/>
    <property type="evidence" value="ECO:0007669"/>
    <property type="project" value="TreeGrafter"/>
</dbReference>
<evidence type="ECO:0000256" key="2">
    <source>
        <dbReference type="SAM" id="Phobius"/>
    </source>
</evidence>
<feature type="transmembrane region" description="Helical" evidence="2">
    <location>
        <begin position="196"/>
        <end position="219"/>
    </location>
</feature>
<proteinExistence type="predicted"/>
<gene>
    <name evidence="3" type="ORF">H9623_05735</name>
</gene>
<keyword evidence="2" id="KW-0812">Transmembrane</keyword>
<feature type="transmembrane region" description="Helical" evidence="2">
    <location>
        <begin position="82"/>
        <end position="101"/>
    </location>
</feature>
<evidence type="ECO:0000313" key="4">
    <source>
        <dbReference type="Proteomes" id="UP000822993"/>
    </source>
</evidence>
<feature type="transmembrane region" description="Helical" evidence="2">
    <location>
        <begin position="51"/>
        <end position="70"/>
    </location>
</feature>
<comment type="caution">
    <text evidence="3">The sequence shown here is derived from an EMBL/GenBank/DDBJ whole genome shotgun (WGS) entry which is preliminary data.</text>
</comment>
<reference evidence="3 4" key="1">
    <citation type="submission" date="2020-08" db="EMBL/GenBank/DDBJ databases">
        <title>A Genomic Blueprint of the Chicken Gut Microbiome.</title>
        <authorList>
            <person name="Gilroy R."/>
            <person name="Ravi A."/>
            <person name="Getino M."/>
            <person name="Pursley I."/>
            <person name="Horton D.L."/>
            <person name="Alikhan N.-F."/>
            <person name="Baker D."/>
            <person name="Gharbi K."/>
            <person name="Hall N."/>
            <person name="Watson M."/>
            <person name="Adriaenssens E.M."/>
            <person name="Foster-Nyarko E."/>
            <person name="Jarju S."/>
            <person name="Secka A."/>
            <person name="Antonio M."/>
            <person name="Oren A."/>
            <person name="Chaudhuri R."/>
            <person name="La Ragione R.M."/>
            <person name="Hildebrand F."/>
            <person name="Pallen M.J."/>
        </authorList>
    </citation>
    <scope>NUCLEOTIDE SEQUENCE [LARGE SCALE GENOMIC DNA]</scope>
    <source>
        <strain evidence="3 4">Sa1BUA8</strain>
    </source>
</reference>
<organism evidence="3 4">
    <name type="scientific">Oerskovia douganii</name>
    <dbReference type="NCBI Taxonomy" id="2762210"/>
    <lineage>
        <taxon>Bacteria</taxon>
        <taxon>Bacillati</taxon>
        <taxon>Actinomycetota</taxon>
        <taxon>Actinomycetes</taxon>
        <taxon>Micrococcales</taxon>
        <taxon>Cellulomonadaceae</taxon>
        <taxon>Oerskovia</taxon>
    </lineage>
</organism>
<feature type="transmembrane region" description="Helical" evidence="2">
    <location>
        <begin position="135"/>
        <end position="159"/>
    </location>
</feature>
<accession>A0A9D5UF78</accession>
<keyword evidence="2" id="KW-0472">Membrane</keyword>
<sequence length="339" mass="35156">MNRRQRSHAGSPRQSARRGRRWLVARGRARSKARSEDAAGLPEQPHAFKNVWWLPVVRGVALVVLGLLLMIQPLEQLETLRWVFGAFLVVDAVLVAAQGLAHRRQVGWRWWLAQAVVDVLFALAVTFWPDLSVVALYYVLVVWVLVLGVTAIVGAAGLVRNRDLGWSWMLTFGIVSALFGLLLVTRPVDAGDVLSLTVVVFGLYAFVAGAIHVVSGFGVRSVARELADLRARAVAAGVVVTGGSVLGAGPSAPVVAEAAAAPAPVGGGQAGPTAEITPGGEVQVGEVPGAAAPGEAAPGEAAPGEAAETGGVAARDVAPEEVTRPPEPGSDVGQGTSGR</sequence>
<dbReference type="Proteomes" id="UP000822993">
    <property type="component" value="Unassembled WGS sequence"/>
</dbReference>
<evidence type="ECO:0000313" key="3">
    <source>
        <dbReference type="EMBL" id="MBE7699812.1"/>
    </source>
</evidence>
<evidence type="ECO:0000256" key="1">
    <source>
        <dbReference type="SAM" id="MobiDB-lite"/>
    </source>
</evidence>
<protein>
    <submittedName>
        <fullName evidence="3">DUF308 domain-containing protein</fullName>
    </submittedName>
</protein>
<feature type="compositionally biased region" description="Low complexity" evidence="1">
    <location>
        <begin position="286"/>
        <end position="314"/>
    </location>
</feature>
<feature type="region of interest" description="Disordered" evidence="1">
    <location>
        <begin position="286"/>
        <end position="339"/>
    </location>
</feature>
<dbReference type="PANTHER" id="PTHR34989">
    <property type="entry name" value="PROTEIN HDED"/>
    <property type="match status" value="1"/>
</dbReference>
<keyword evidence="4" id="KW-1185">Reference proteome</keyword>
<dbReference type="InterPro" id="IPR005325">
    <property type="entry name" value="DUF308_memb"/>
</dbReference>
<dbReference type="RefSeq" id="WP_193719107.1">
    <property type="nucleotide sequence ID" value="NZ_JACSPN010000005.1"/>
</dbReference>
<feature type="region of interest" description="Disordered" evidence="1">
    <location>
        <begin position="1"/>
        <end position="20"/>
    </location>
</feature>
<dbReference type="PANTHER" id="PTHR34989:SF1">
    <property type="entry name" value="PROTEIN HDED"/>
    <property type="match status" value="1"/>
</dbReference>
<keyword evidence="2" id="KW-1133">Transmembrane helix</keyword>
<dbReference type="Pfam" id="PF03729">
    <property type="entry name" value="DUF308"/>
    <property type="match status" value="1"/>
</dbReference>